<dbReference type="CDD" id="cd14798">
    <property type="entry name" value="RX-CC_like"/>
    <property type="match status" value="1"/>
</dbReference>
<keyword evidence="3" id="KW-0433">Leucine-rich repeat</keyword>
<dbReference type="Proteomes" id="UP001291623">
    <property type="component" value="Unassembled WGS sequence"/>
</dbReference>
<feature type="domain" description="NB-ARC" evidence="10">
    <location>
        <begin position="91"/>
        <end position="260"/>
    </location>
</feature>
<evidence type="ECO:0000256" key="3">
    <source>
        <dbReference type="ARBA" id="ARBA00022614"/>
    </source>
</evidence>
<evidence type="ECO:0000256" key="5">
    <source>
        <dbReference type="ARBA" id="ARBA00022741"/>
    </source>
</evidence>
<keyword evidence="7" id="KW-0067">ATP-binding</keyword>
<dbReference type="GO" id="GO:0005524">
    <property type="term" value="F:ATP binding"/>
    <property type="evidence" value="ECO:0007669"/>
    <property type="project" value="UniProtKB-KW"/>
</dbReference>
<dbReference type="Pfam" id="PF00931">
    <property type="entry name" value="NB-ARC"/>
    <property type="match status" value="1"/>
</dbReference>
<reference evidence="12" key="1">
    <citation type="submission" date="2023-12" db="EMBL/GenBank/DDBJ databases">
        <title>Genome assembly of Anisodus tanguticus.</title>
        <authorList>
            <person name="Wang Y.-J."/>
        </authorList>
    </citation>
    <scope>NUCLEOTIDE SEQUENCE</scope>
    <source>
        <strain evidence="12">KB-2021</strain>
        <tissue evidence="12">Leaf</tissue>
    </source>
</reference>
<keyword evidence="4" id="KW-0677">Repeat</keyword>
<name>A0AAE1VYE6_9SOLA</name>
<proteinExistence type="inferred from homology"/>
<dbReference type="PANTHER" id="PTHR23155">
    <property type="entry name" value="DISEASE RESISTANCE PROTEIN RP"/>
    <property type="match status" value="1"/>
</dbReference>
<dbReference type="AlphaFoldDB" id="A0AAE1VYE6"/>
<comment type="subcellular location">
    <subcellularLocation>
        <location evidence="1">Membrane</location>
        <topology evidence="1">Peripheral membrane protein</topology>
    </subcellularLocation>
</comment>
<protein>
    <submittedName>
        <fullName evidence="12">Uncharacterized protein</fullName>
    </submittedName>
</protein>
<comment type="caution">
    <text evidence="12">The sequence shown here is derived from an EMBL/GenBank/DDBJ whole genome shotgun (WGS) entry which is preliminary data.</text>
</comment>
<evidence type="ECO:0000313" key="12">
    <source>
        <dbReference type="EMBL" id="KAK4379465.1"/>
    </source>
</evidence>
<evidence type="ECO:0000256" key="7">
    <source>
        <dbReference type="ARBA" id="ARBA00022840"/>
    </source>
</evidence>
<gene>
    <name evidence="12" type="ORF">RND71_001327</name>
</gene>
<feature type="domain" description="Disease resistance N-terminal" evidence="11">
    <location>
        <begin position="3"/>
        <end position="77"/>
    </location>
</feature>
<dbReference type="PRINTS" id="PR00364">
    <property type="entry name" value="DISEASERSIST"/>
</dbReference>
<keyword evidence="6" id="KW-0611">Plant defense</keyword>
<keyword evidence="9" id="KW-0472">Membrane</keyword>
<dbReference type="FunFam" id="3.40.50.300:FF:001091">
    <property type="entry name" value="Probable disease resistance protein At1g61300"/>
    <property type="match status" value="1"/>
</dbReference>
<dbReference type="SUPFAM" id="SSF52540">
    <property type="entry name" value="P-loop containing nucleoside triphosphate hydrolases"/>
    <property type="match status" value="1"/>
</dbReference>
<comment type="similarity">
    <text evidence="2">Belongs to the disease resistance NB-LRR family.</text>
</comment>
<evidence type="ECO:0000256" key="9">
    <source>
        <dbReference type="ARBA" id="ARBA00023136"/>
    </source>
</evidence>
<evidence type="ECO:0000259" key="11">
    <source>
        <dbReference type="Pfam" id="PF18052"/>
    </source>
</evidence>
<dbReference type="Gene3D" id="3.40.50.300">
    <property type="entry name" value="P-loop containing nucleotide triphosphate hydrolases"/>
    <property type="match status" value="1"/>
</dbReference>
<dbReference type="GO" id="GO:0098542">
    <property type="term" value="P:defense response to other organism"/>
    <property type="evidence" value="ECO:0007669"/>
    <property type="project" value="TreeGrafter"/>
</dbReference>
<dbReference type="InterPro" id="IPR044974">
    <property type="entry name" value="Disease_R_plants"/>
</dbReference>
<keyword evidence="8" id="KW-0175">Coiled coil</keyword>
<dbReference type="InterPro" id="IPR027417">
    <property type="entry name" value="P-loop_NTPase"/>
</dbReference>
<dbReference type="InterPro" id="IPR042197">
    <property type="entry name" value="Apaf_helical"/>
</dbReference>
<evidence type="ECO:0000259" key="10">
    <source>
        <dbReference type="Pfam" id="PF00931"/>
    </source>
</evidence>
<dbReference type="InterPro" id="IPR002182">
    <property type="entry name" value="NB-ARC"/>
</dbReference>
<dbReference type="PANTHER" id="PTHR23155:SF1193">
    <property type="entry name" value="DISEASE RESISTANCE PROTEIN RPP13-RELATED"/>
    <property type="match status" value="1"/>
</dbReference>
<dbReference type="EMBL" id="JAVYJV010000001">
    <property type="protein sequence ID" value="KAK4379465.1"/>
    <property type="molecule type" value="Genomic_DNA"/>
</dbReference>
<evidence type="ECO:0000256" key="8">
    <source>
        <dbReference type="ARBA" id="ARBA00023054"/>
    </source>
</evidence>
<dbReference type="Pfam" id="PF18052">
    <property type="entry name" value="Rx_N"/>
    <property type="match status" value="1"/>
</dbReference>
<dbReference type="InterPro" id="IPR041118">
    <property type="entry name" value="Rx_N"/>
</dbReference>
<evidence type="ECO:0000256" key="2">
    <source>
        <dbReference type="ARBA" id="ARBA00008894"/>
    </source>
</evidence>
<dbReference type="InterPro" id="IPR038005">
    <property type="entry name" value="RX-like_CC"/>
</dbReference>
<evidence type="ECO:0000256" key="4">
    <source>
        <dbReference type="ARBA" id="ARBA00022737"/>
    </source>
</evidence>
<organism evidence="12 13">
    <name type="scientific">Anisodus tanguticus</name>
    <dbReference type="NCBI Taxonomy" id="243964"/>
    <lineage>
        <taxon>Eukaryota</taxon>
        <taxon>Viridiplantae</taxon>
        <taxon>Streptophyta</taxon>
        <taxon>Embryophyta</taxon>
        <taxon>Tracheophyta</taxon>
        <taxon>Spermatophyta</taxon>
        <taxon>Magnoliopsida</taxon>
        <taxon>eudicotyledons</taxon>
        <taxon>Gunneridae</taxon>
        <taxon>Pentapetalae</taxon>
        <taxon>asterids</taxon>
        <taxon>lamiids</taxon>
        <taxon>Solanales</taxon>
        <taxon>Solanaceae</taxon>
        <taxon>Solanoideae</taxon>
        <taxon>Hyoscyameae</taxon>
        <taxon>Anisodus</taxon>
    </lineage>
</organism>
<dbReference type="Gene3D" id="1.10.8.430">
    <property type="entry name" value="Helical domain of apoptotic protease-activating factors"/>
    <property type="match status" value="1"/>
</dbReference>
<keyword evidence="5" id="KW-0547">Nucleotide-binding</keyword>
<evidence type="ECO:0000256" key="6">
    <source>
        <dbReference type="ARBA" id="ARBA00022821"/>
    </source>
</evidence>
<keyword evidence="13" id="KW-1185">Reference proteome</keyword>
<dbReference type="GO" id="GO:0043531">
    <property type="term" value="F:ADP binding"/>
    <property type="evidence" value="ECO:0007669"/>
    <property type="project" value="InterPro"/>
</dbReference>
<dbReference type="GO" id="GO:0016020">
    <property type="term" value="C:membrane"/>
    <property type="evidence" value="ECO:0007669"/>
    <property type="project" value="UniProtKB-SubCell"/>
</dbReference>
<evidence type="ECO:0000313" key="13">
    <source>
        <dbReference type="Proteomes" id="UP001291623"/>
    </source>
</evidence>
<evidence type="ECO:0000256" key="1">
    <source>
        <dbReference type="ARBA" id="ARBA00004170"/>
    </source>
</evidence>
<accession>A0AAE1VYE6</accession>
<sequence>MAAVNFLVENLMQLLRDNAELIVGVRGEADNLLQDLSEFSAFLKQAAKLRSENQVLKELVKSIRKVVNHAEDAIDKFPPVVEVDDVVGFDEEAEKVIDRLLEGSDDLEVIPVVGMPGLGKTTLATKIFKHPKIEYEFFTRLWLYVSQSYKTRELYLNIISKLTGKTKHYHDMSEKDLADVVRDILGEGGKYLIVWDDVWPREAWDRIKIAFPKNRKRNRVLLTTRDHNVANYCNEIPHDLKLLTDVESWILLEKKAFHKAKCPPELETPGQSIARKCKGLPLAIVVIVGALIGKGKTTKEWEQVYQMSYDDLPYDLKACLLYFGAFPRGFLITAWKLIRLWIAEGSSSTKGAYPLNVKQRIT</sequence>